<reference evidence="2 3" key="1">
    <citation type="submission" date="2014-04" db="EMBL/GenBank/DDBJ databases">
        <title>Evolutionary Origins and Diversification of the Mycorrhizal Mutualists.</title>
        <authorList>
            <consortium name="DOE Joint Genome Institute"/>
            <consortium name="Mycorrhizal Genomics Consortium"/>
            <person name="Kohler A."/>
            <person name="Kuo A."/>
            <person name="Nagy L.G."/>
            <person name="Floudas D."/>
            <person name="Copeland A."/>
            <person name="Barry K.W."/>
            <person name="Cichocki N."/>
            <person name="Veneault-Fourrey C."/>
            <person name="LaButti K."/>
            <person name="Lindquist E.A."/>
            <person name="Lipzen A."/>
            <person name="Lundell T."/>
            <person name="Morin E."/>
            <person name="Murat C."/>
            <person name="Riley R."/>
            <person name="Ohm R."/>
            <person name="Sun H."/>
            <person name="Tunlid A."/>
            <person name="Henrissat B."/>
            <person name="Grigoriev I.V."/>
            <person name="Hibbett D.S."/>
            <person name="Martin F."/>
        </authorList>
    </citation>
    <scope>NUCLEOTIDE SEQUENCE [LARGE SCALE GENOMIC DNA]</scope>
    <source>
        <strain evidence="2 3">FD-317 M1</strain>
    </source>
</reference>
<evidence type="ECO:0000313" key="2">
    <source>
        <dbReference type="EMBL" id="KIK53422.1"/>
    </source>
</evidence>
<protein>
    <submittedName>
        <fullName evidence="2">Unplaced genomic scaffold GYMLUscaffold_81, whole genome shotgun sequence</fullName>
    </submittedName>
</protein>
<feature type="compositionally biased region" description="Polar residues" evidence="1">
    <location>
        <begin position="42"/>
        <end position="55"/>
    </location>
</feature>
<dbReference type="Proteomes" id="UP000053593">
    <property type="component" value="Unassembled WGS sequence"/>
</dbReference>
<feature type="compositionally biased region" description="Low complexity" evidence="1">
    <location>
        <begin position="16"/>
        <end position="26"/>
    </location>
</feature>
<evidence type="ECO:0000313" key="3">
    <source>
        <dbReference type="Proteomes" id="UP000053593"/>
    </source>
</evidence>
<dbReference type="AlphaFoldDB" id="A0A0D0C6G7"/>
<dbReference type="HOGENOM" id="CLU_1321029_0_0_1"/>
<feature type="region of interest" description="Disordered" evidence="1">
    <location>
        <begin position="1"/>
        <end position="55"/>
    </location>
</feature>
<keyword evidence="3" id="KW-1185">Reference proteome</keyword>
<evidence type="ECO:0000256" key="1">
    <source>
        <dbReference type="SAM" id="MobiDB-lite"/>
    </source>
</evidence>
<gene>
    <name evidence="2" type="ORF">GYMLUDRAFT_936945</name>
</gene>
<name>A0A0D0C6G7_9AGAR</name>
<dbReference type="EMBL" id="KN834829">
    <property type="protein sequence ID" value="KIK53422.1"/>
    <property type="molecule type" value="Genomic_DNA"/>
</dbReference>
<organism evidence="2 3">
    <name type="scientific">Collybiopsis luxurians FD-317 M1</name>
    <dbReference type="NCBI Taxonomy" id="944289"/>
    <lineage>
        <taxon>Eukaryota</taxon>
        <taxon>Fungi</taxon>
        <taxon>Dikarya</taxon>
        <taxon>Basidiomycota</taxon>
        <taxon>Agaricomycotina</taxon>
        <taxon>Agaricomycetes</taxon>
        <taxon>Agaricomycetidae</taxon>
        <taxon>Agaricales</taxon>
        <taxon>Marasmiineae</taxon>
        <taxon>Omphalotaceae</taxon>
        <taxon>Collybiopsis</taxon>
        <taxon>Collybiopsis luxurians</taxon>
    </lineage>
</organism>
<sequence length="208" mass="23010">MVDQKKAQVQALGDPASAGASFSAAGEMESKAQPKSVRHSETNAAQSNGSANDLNQYKATANVNDKSKTPPVPDLKAVFQTWKTVHKLTGAIQPFLQFTPFHGLIFIFNVMSSAAEEEIEKLLRDIKNYFQILNEALLKGIEVDQITNSATALVQKAKVLNEMQYRSNIKEGSTTTEIKAQLEGMTDDMNMERDKLQVCLVWLISYLI</sequence>
<proteinExistence type="predicted"/>
<accession>A0A0D0C6G7</accession>